<dbReference type="KEGG" id="pbm:CL52_03300"/>
<dbReference type="AlphaFoldDB" id="A0A8D3XYU3"/>
<dbReference type="EMBL" id="CP007511">
    <property type="protein sequence ID" value="AJE14104.1"/>
    <property type="molecule type" value="Genomic_DNA"/>
</dbReference>
<dbReference type="Proteomes" id="UP000182276">
    <property type="component" value="Unassembled WGS sequence"/>
</dbReference>
<dbReference type="EMBL" id="FNHO01000011">
    <property type="protein sequence ID" value="SDM88512.1"/>
    <property type="molecule type" value="Genomic_DNA"/>
</dbReference>
<dbReference type="PANTHER" id="PTHR43883">
    <property type="entry name" value="SLR0207 PROTEIN"/>
    <property type="match status" value="1"/>
</dbReference>
<organism evidence="2 4">
    <name type="scientific">Stutzerimonas balearica DSM 6083</name>
    <dbReference type="NCBI Taxonomy" id="1123016"/>
    <lineage>
        <taxon>Bacteria</taxon>
        <taxon>Pseudomonadati</taxon>
        <taxon>Pseudomonadota</taxon>
        <taxon>Gammaproteobacteria</taxon>
        <taxon>Pseudomonadales</taxon>
        <taxon>Pseudomonadaceae</taxon>
        <taxon>Stutzerimonas</taxon>
    </lineage>
</organism>
<proteinExistence type="predicted"/>
<dbReference type="InterPro" id="IPR011009">
    <property type="entry name" value="Kinase-like_dom_sf"/>
</dbReference>
<evidence type="ECO:0000313" key="5">
    <source>
        <dbReference type="Proteomes" id="UP000182276"/>
    </source>
</evidence>
<dbReference type="GeneID" id="77258940"/>
<name>A0A8D3XYU3_9GAMM</name>
<dbReference type="Pfam" id="PF01636">
    <property type="entry name" value="APH"/>
    <property type="match status" value="1"/>
</dbReference>
<evidence type="ECO:0000313" key="4">
    <source>
        <dbReference type="Proteomes" id="UP000031271"/>
    </source>
</evidence>
<feature type="domain" description="Aminoglycoside phosphotransferase" evidence="1">
    <location>
        <begin position="107"/>
        <end position="283"/>
    </location>
</feature>
<accession>A0A8D3XYU3</accession>
<dbReference type="PANTHER" id="PTHR43883:SF1">
    <property type="entry name" value="GLUCONOKINASE"/>
    <property type="match status" value="1"/>
</dbReference>
<keyword evidence="5" id="KW-1185">Reference proteome</keyword>
<dbReference type="Gene3D" id="3.90.1200.10">
    <property type="match status" value="1"/>
</dbReference>
<dbReference type="InterPro" id="IPR052732">
    <property type="entry name" value="Cell-binding_unc_protein"/>
</dbReference>
<protein>
    <recommendedName>
        <fullName evidence="1">Aminoglycoside phosphotransferase domain-containing protein</fullName>
    </recommendedName>
</protein>
<reference evidence="2 4" key="3">
    <citation type="journal article" name="Genome Announc.">
        <title>Complete Genome Sequence of Pseudomonas balearica DSM 6083T.</title>
        <authorList>
            <person name="Bennasar-Figueras A."/>
            <person name="Salva-Serra F."/>
            <person name="Jaen-Luchoro D."/>
            <person name="Segui C."/>
            <person name="Aliaga F."/>
            <person name="Busquets A."/>
            <person name="Gomila M."/>
            <person name="Moore E.R."/>
            <person name="Lalucat J."/>
        </authorList>
    </citation>
    <scope>NUCLEOTIDE SEQUENCE [LARGE SCALE GENOMIC DNA]</scope>
    <source>
        <strain evidence="4">DSM 6083</strain>
        <strain evidence="2">DSM6083</strain>
    </source>
</reference>
<dbReference type="RefSeq" id="WP_043218481.1">
    <property type="nucleotide sequence ID" value="NZ_CP007511.1"/>
</dbReference>
<dbReference type="InterPro" id="IPR002575">
    <property type="entry name" value="Aminoglycoside_PTrfase"/>
</dbReference>
<reference evidence="3 5" key="2">
    <citation type="submission" date="2016-10" db="EMBL/GenBank/DDBJ databases">
        <authorList>
            <person name="Varghese N."/>
            <person name="Submissions S."/>
        </authorList>
    </citation>
    <scope>NUCLEOTIDE SEQUENCE [LARGE SCALE GENOMIC DNA]</scope>
    <source>
        <strain evidence="3 5">DSM 6083</strain>
    </source>
</reference>
<evidence type="ECO:0000259" key="1">
    <source>
        <dbReference type="Pfam" id="PF01636"/>
    </source>
</evidence>
<evidence type="ECO:0000313" key="2">
    <source>
        <dbReference type="EMBL" id="AJE14104.1"/>
    </source>
</evidence>
<gene>
    <name evidence="2" type="ORF">CL52_03300</name>
    <name evidence="3" type="ORF">SAMN05660875_11162</name>
</gene>
<sequence length="353" mass="39301">MDSQAEVIDFLSRPASYGEPDGVVERIDTHGSVIFLHGRRAYKLKRAVAYAALDFRSRESRERACRAELVVNRRTAPTLYLEVRSIDRAGTGGLVFDGGGEHALDWVVVMRRFPQDALFERLASSGNLNVDLAERLGDEIARFHAAAEVTPTFGGAQGIAEVIAENHRELRRYPALLEAEAVERLHRGALDALEQLAPLLERRRLAGCVRRCHGDLRLANICLLDGQPTLFDGIEFSERLACIDVLFDLAFVLMDLDHHGLAVLGEHLLRRYLRHGEVPDDVRPLPLFLSLRAATRSFTQACSAGRQPNAQLAADKARRAQALLRQAEHYLERLGAPTDLAIAQTTVDHRSRP</sequence>
<dbReference type="SUPFAM" id="SSF56112">
    <property type="entry name" value="Protein kinase-like (PK-like)"/>
    <property type="match status" value="1"/>
</dbReference>
<evidence type="ECO:0000313" key="3">
    <source>
        <dbReference type="EMBL" id="SDM88512.1"/>
    </source>
</evidence>
<reference evidence="4" key="1">
    <citation type="submission" date="2014-03" db="EMBL/GenBank/DDBJ databases">
        <title>Complete genome of Pseudomonas balearica DSM 6083T, a sewage water isolate from an enrichment with 2-methylnaphthalene.</title>
        <authorList>
            <person name="Salva-Serra F."/>
            <person name="Jaen-Luchoro D."/>
            <person name="Busquets A."/>
            <person name="Pena A."/>
            <person name="Gomila M."/>
            <person name="Bosch R."/>
            <person name="Nogales B."/>
            <person name="Garcia-Valdes E."/>
            <person name="Lalucat J."/>
            <person name="Bennasar A."/>
        </authorList>
    </citation>
    <scope>NUCLEOTIDE SEQUENCE [LARGE SCALE GENOMIC DNA]</scope>
    <source>
        <strain evidence="4">DSM 6083</strain>
    </source>
</reference>
<dbReference type="Proteomes" id="UP000031271">
    <property type="component" value="Chromosome"/>
</dbReference>